<name>A0A0F4YGE5_RASE3</name>
<dbReference type="EMBL" id="LASV01000670">
    <property type="protein sequence ID" value="KKA17317.1"/>
    <property type="molecule type" value="Genomic_DNA"/>
</dbReference>
<dbReference type="Proteomes" id="UP000053958">
    <property type="component" value="Unassembled WGS sequence"/>
</dbReference>
<feature type="non-terminal residue" evidence="1">
    <location>
        <position position="1"/>
    </location>
</feature>
<dbReference type="AlphaFoldDB" id="A0A0F4YGE5"/>
<organism evidence="1 2">
    <name type="scientific">Rasamsonia emersonii (strain ATCC 16479 / CBS 393.64 / IMI 116815)</name>
    <dbReference type="NCBI Taxonomy" id="1408163"/>
    <lineage>
        <taxon>Eukaryota</taxon>
        <taxon>Fungi</taxon>
        <taxon>Dikarya</taxon>
        <taxon>Ascomycota</taxon>
        <taxon>Pezizomycotina</taxon>
        <taxon>Eurotiomycetes</taxon>
        <taxon>Eurotiomycetidae</taxon>
        <taxon>Eurotiales</taxon>
        <taxon>Trichocomaceae</taxon>
        <taxon>Rasamsonia</taxon>
    </lineage>
</organism>
<keyword evidence="2" id="KW-1185">Reference proteome</keyword>
<dbReference type="RefSeq" id="XP_013323929.1">
    <property type="nucleotide sequence ID" value="XM_013468475.1"/>
</dbReference>
<gene>
    <name evidence="1" type="ORF">T310_8885</name>
</gene>
<dbReference type="GeneID" id="25321003"/>
<accession>A0A0F4YGE5</accession>
<reference evidence="1 2" key="1">
    <citation type="submission" date="2015-04" db="EMBL/GenBank/DDBJ databases">
        <authorList>
            <person name="Heijne W.H."/>
            <person name="Fedorova N.D."/>
            <person name="Nierman W.C."/>
            <person name="Vollebregt A.W."/>
            <person name="Zhao Z."/>
            <person name="Wu L."/>
            <person name="Kumar M."/>
            <person name="Stam H."/>
            <person name="van den Berg M.A."/>
            <person name="Pel H.J."/>
        </authorList>
    </citation>
    <scope>NUCLEOTIDE SEQUENCE [LARGE SCALE GENOMIC DNA]</scope>
    <source>
        <strain evidence="1 2">CBS 393.64</strain>
    </source>
</reference>
<evidence type="ECO:0000313" key="2">
    <source>
        <dbReference type="Proteomes" id="UP000053958"/>
    </source>
</evidence>
<proteinExistence type="predicted"/>
<sequence>STSWPSVCLVDPDPARPASCALRALPPGRARPRAIHFPPTSGSRAISRRLSRSGLSIGRIDDEIAIRSRAKKRLLQDLAWNKVTGRVLARNGFSKTQRWIARFQPIQPGAFGISLSTEPF</sequence>
<protein>
    <submittedName>
        <fullName evidence="1">Uncharacterized protein</fullName>
    </submittedName>
</protein>
<comment type="caution">
    <text evidence="1">The sequence shown here is derived from an EMBL/GenBank/DDBJ whole genome shotgun (WGS) entry which is preliminary data.</text>
</comment>
<evidence type="ECO:0000313" key="1">
    <source>
        <dbReference type="EMBL" id="KKA17317.1"/>
    </source>
</evidence>